<evidence type="ECO:0000313" key="5">
    <source>
        <dbReference type="Proteomes" id="UP000198870"/>
    </source>
</evidence>
<dbReference type="Proteomes" id="UP000198870">
    <property type="component" value="Unassembled WGS sequence"/>
</dbReference>
<dbReference type="PANTHER" id="PTHR22946:SF9">
    <property type="entry name" value="POLYKETIDE TRANSFERASE AF380"/>
    <property type="match status" value="1"/>
</dbReference>
<organism evidence="4 5">
    <name type="scientific">Desulfoluna spongiiphila</name>
    <dbReference type="NCBI Taxonomy" id="419481"/>
    <lineage>
        <taxon>Bacteria</taxon>
        <taxon>Pseudomonadati</taxon>
        <taxon>Thermodesulfobacteriota</taxon>
        <taxon>Desulfobacteria</taxon>
        <taxon>Desulfobacterales</taxon>
        <taxon>Desulfolunaceae</taxon>
        <taxon>Desulfoluna</taxon>
    </lineage>
</organism>
<evidence type="ECO:0000256" key="2">
    <source>
        <dbReference type="SAM" id="SignalP"/>
    </source>
</evidence>
<evidence type="ECO:0000259" key="3">
    <source>
        <dbReference type="SMART" id="SM00939"/>
    </source>
</evidence>
<sequence>MIRWIAAFLLALAPMQAAHAMGTLPSETFNLSPSDYRWTYQETLDITNPEDGVTLSCNLFLPEPKVSGETFPALVMPNSWLMEEHEYWVQAKTFCEKGYIVLSYSARGWGQSEGVVNVGGRKDTSDITALIDWLTANTPVTGVVKAPDGSVTDDSGAKIGMCGISLGGGLSLMGAAFDTRVKAVMAMVPWGDLVDSLYLNQSPKPVWVKAILVGMGDIAANLDPELSIITDQLFNHEHEAHFDTLLPWALDRSPINFLEKYNAEDRDLAVCISTNLQDFLFTPTQMLRFYYGLNVAAKRIDFNRGIHASSEGTGLVGIPNTVWNRSYAWFDEHLKGVDTGIMDNPPISIDNKSSSQRHYLDHLYMKDINGAHLEGIQRPPMENDIVPEKRYLTHRPWYSYKGGLSSHAGDGSDSISSGLISGLTLGIPLLSSLLEAHTQALHITASLPLASRSKAIVFATERVGSTRTMVGTPTLSLTLTPSAERVQLIAHLYTVDALGIGTLISHAPLTLLESDRLMPSAEPGVAKTYEFNFITTAADVPKGHRLAVAIDTFDISYSRPSEEGFDITLHYGEGCFLEIPWLP</sequence>
<name>A0A1G5I8I4_9BACT</name>
<dbReference type="SUPFAM" id="SSF53474">
    <property type="entry name" value="alpha/beta-Hydrolases"/>
    <property type="match status" value="1"/>
</dbReference>
<dbReference type="InterPro" id="IPR050261">
    <property type="entry name" value="FrsA_esterase"/>
</dbReference>
<dbReference type="RefSeq" id="WP_092213427.1">
    <property type="nucleotide sequence ID" value="NZ_FMUX01000018.1"/>
</dbReference>
<accession>A0A1G5I8I4</accession>
<dbReference type="EMBL" id="FMUX01000018">
    <property type="protein sequence ID" value="SCY72081.1"/>
    <property type="molecule type" value="Genomic_DNA"/>
</dbReference>
<dbReference type="SUPFAM" id="SSF49785">
    <property type="entry name" value="Galactose-binding domain-like"/>
    <property type="match status" value="1"/>
</dbReference>
<keyword evidence="5" id="KW-1185">Reference proteome</keyword>
<feature type="domain" description="Xaa-Pro dipeptidyl-peptidase C-terminal" evidence="3">
    <location>
        <begin position="327"/>
        <end position="578"/>
    </location>
</feature>
<dbReference type="Gene3D" id="2.60.120.260">
    <property type="entry name" value="Galactose-binding domain-like"/>
    <property type="match status" value="1"/>
</dbReference>
<reference evidence="4 5" key="1">
    <citation type="submission" date="2016-10" db="EMBL/GenBank/DDBJ databases">
        <authorList>
            <person name="de Groot N.N."/>
        </authorList>
    </citation>
    <scope>NUCLEOTIDE SEQUENCE [LARGE SCALE GENOMIC DNA]</scope>
    <source>
        <strain evidence="4 5">AA1</strain>
    </source>
</reference>
<dbReference type="InterPro" id="IPR000383">
    <property type="entry name" value="Xaa-Pro-like_dom"/>
</dbReference>
<keyword evidence="2" id="KW-0732">Signal</keyword>
<dbReference type="OrthoDB" id="9806163at2"/>
<dbReference type="SMART" id="SM00939">
    <property type="entry name" value="PepX_C"/>
    <property type="match status" value="1"/>
</dbReference>
<dbReference type="STRING" id="419481.SAMN05216233_11838"/>
<dbReference type="AlphaFoldDB" id="A0A1G5I8I4"/>
<dbReference type="InterPro" id="IPR013736">
    <property type="entry name" value="Xaa-Pro_dipept_C"/>
</dbReference>
<evidence type="ECO:0000256" key="1">
    <source>
        <dbReference type="ARBA" id="ARBA00022801"/>
    </source>
</evidence>
<protein>
    <submittedName>
        <fullName evidence="4">X-Pro dipeptidyl-peptidase C-terminal non-catalytic domain-containing protein</fullName>
    </submittedName>
</protein>
<gene>
    <name evidence="4" type="ORF">SAMN05216233_11838</name>
</gene>
<dbReference type="GO" id="GO:0008239">
    <property type="term" value="F:dipeptidyl-peptidase activity"/>
    <property type="evidence" value="ECO:0007669"/>
    <property type="project" value="InterPro"/>
</dbReference>
<feature type="signal peptide" evidence="2">
    <location>
        <begin position="1"/>
        <end position="20"/>
    </location>
</feature>
<evidence type="ECO:0000313" key="4">
    <source>
        <dbReference type="EMBL" id="SCY72081.1"/>
    </source>
</evidence>
<dbReference type="Gene3D" id="3.40.50.1820">
    <property type="entry name" value="alpha/beta hydrolase"/>
    <property type="match status" value="1"/>
</dbReference>
<proteinExistence type="predicted"/>
<dbReference type="GO" id="GO:0052689">
    <property type="term" value="F:carboxylic ester hydrolase activity"/>
    <property type="evidence" value="ECO:0007669"/>
    <property type="project" value="UniProtKB-ARBA"/>
</dbReference>
<keyword evidence="1" id="KW-0378">Hydrolase</keyword>
<dbReference type="PANTHER" id="PTHR22946">
    <property type="entry name" value="DIENELACTONE HYDROLASE DOMAIN-CONTAINING PROTEIN-RELATED"/>
    <property type="match status" value="1"/>
</dbReference>
<dbReference type="InterPro" id="IPR008979">
    <property type="entry name" value="Galactose-bd-like_sf"/>
</dbReference>
<dbReference type="Pfam" id="PF08530">
    <property type="entry name" value="PepX_C"/>
    <property type="match status" value="1"/>
</dbReference>
<dbReference type="InterPro" id="IPR029058">
    <property type="entry name" value="AB_hydrolase_fold"/>
</dbReference>
<dbReference type="Pfam" id="PF02129">
    <property type="entry name" value="Peptidase_S15"/>
    <property type="match status" value="1"/>
</dbReference>
<feature type="chain" id="PRO_5011689035" evidence="2">
    <location>
        <begin position="21"/>
        <end position="583"/>
    </location>
</feature>